<feature type="non-terminal residue" evidence="1">
    <location>
        <position position="1"/>
    </location>
</feature>
<name>A0AA40BSR9_9PEZI</name>
<comment type="caution">
    <text evidence="1">The sequence shown here is derived from an EMBL/GenBank/DDBJ whole genome shotgun (WGS) entry which is preliminary data.</text>
</comment>
<reference evidence="1" key="1">
    <citation type="submission" date="2023-06" db="EMBL/GenBank/DDBJ databases">
        <title>Genome-scale phylogeny and comparative genomics of the fungal order Sordariales.</title>
        <authorList>
            <consortium name="Lawrence Berkeley National Laboratory"/>
            <person name="Hensen N."/>
            <person name="Bonometti L."/>
            <person name="Westerberg I."/>
            <person name="Brannstrom I.O."/>
            <person name="Guillou S."/>
            <person name="Cros-Aarteil S."/>
            <person name="Calhoun S."/>
            <person name="Haridas S."/>
            <person name="Kuo A."/>
            <person name="Mondo S."/>
            <person name="Pangilinan J."/>
            <person name="Riley R."/>
            <person name="Labutti K."/>
            <person name="Andreopoulos B."/>
            <person name="Lipzen A."/>
            <person name="Chen C."/>
            <person name="Yanf M."/>
            <person name="Daum C."/>
            <person name="Ng V."/>
            <person name="Clum A."/>
            <person name="Steindorff A."/>
            <person name="Ohm R."/>
            <person name="Martin F."/>
            <person name="Silar P."/>
            <person name="Natvig D."/>
            <person name="Lalanne C."/>
            <person name="Gautier V."/>
            <person name="Ament-Velasquez S.L."/>
            <person name="Kruys A."/>
            <person name="Hutchinson M.I."/>
            <person name="Powell A.J."/>
            <person name="Barry K."/>
            <person name="Miller A.N."/>
            <person name="Grigoriev I.V."/>
            <person name="Debuchy R."/>
            <person name="Gladieux P."/>
            <person name="Thoren M.H."/>
            <person name="Johannesson H."/>
        </authorList>
    </citation>
    <scope>NUCLEOTIDE SEQUENCE</scope>
    <source>
        <strain evidence="1">CBS 540.89</strain>
    </source>
</reference>
<evidence type="ECO:0000313" key="2">
    <source>
        <dbReference type="Proteomes" id="UP001172159"/>
    </source>
</evidence>
<sequence length="141" mass="14306">NNTAVCVAPGPKCGPTTQCAAGEVCCNESCGYCRKPGQPCTEEYCLPPPPPPPPPSGPRCGPVVCAAGETCCNESCGYCSGGPGGKKGCTKEFCAGPRRPGEGCTKERCVGGEKCGEKRCRVGEKCCDPFCGLCVKEGGGC</sequence>
<feature type="non-terminal residue" evidence="1">
    <location>
        <position position="141"/>
    </location>
</feature>
<dbReference type="AlphaFoldDB" id="A0AA40BSR9"/>
<protein>
    <submittedName>
        <fullName evidence="1">Uncharacterized protein</fullName>
    </submittedName>
</protein>
<dbReference type="EMBL" id="JAUKTV010000004">
    <property type="protein sequence ID" value="KAK0739618.1"/>
    <property type="molecule type" value="Genomic_DNA"/>
</dbReference>
<keyword evidence="2" id="KW-1185">Reference proteome</keyword>
<evidence type="ECO:0000313" key="1">
    <source>
        <dbReference type="EMBL" id="KAK0739618.1"/>
    </source>
</evidence>
<gene>
    <name evidence="1" type="ORF">B0T21DRAFT_275697</name>
</gene>
<proteinExistence type="predicted"/>
<dbReference type="Proteomes" id="UP001172159">
    <property type="component" value="Unassembled WGS sequence"/>
</dbReference>
<organism evidence="1 2">
    <name type="scientific">Apiosordaria backusii</name>
    <dbReference type="NCBI Taxonomy" id="314023"/>
    <lineage>
        <taxon>Eukaryota</taxon>
        <taxon>Fungi</taxon>
        <taxon>Dikarya</taxon>
        <taxon>Ascomycota</taxon>
        <taxon>Pezizomycotina</taxon>
        <taxon>Sordariomycetes</taxon>
        <taxon>Sordariomycetidae</taxon>
        <taxon>Sordariales</taxon>
        <taxon>Lasiosphaeriaceae</taxon>
        <taxon>Apiosordaria</taxon>
    </lineage>
</organism>
<accession>A0AA40BSR9</accession>